<dbReference type="EC" id="3.2.1.20" evidence="5"/>
<keyword evidence="15" id="KW-0624">Polysaccharide degradation</keyword>
<dbReference type="InterPro" id="IPR000322">
    <property type="entry name" value="Glyco_hydro_31_TIM"/>
</dbReference>
<evidence type="ECO:0000256" key="2">
    <source>
        <dbReference type="ARBA" id="ARBA00001657"/>
    </source>
</evidence>
<comment type="similarity">
    <text evidence="4 17">Belongs to the glycosyl hydrolase 31 family.</text>
</comment>
<evidence type="ECO:0000256" key="19">
    <source>
        <dbReference type="SAM" id="SignalP"/>
    </source>
</evidence>
<evidence type="ECO:0000256" key="8">
    <source>
        <dbReference type="ARBA" id="ARBA00022525"/>
    </source>
</evidence>
<evidence type="ECO:0000256" key="11">
    <source>
        <dbReference type="ARBA" id="ARBA00023180"/>
    </source>
</evidence>
<evidence type="ECO:0000256" key="4">
    <source>
        <dbReference type="ARBA" id="ARBA00007806"/>
    </source>
</evidence>
<dbReference type="InterPro" id="IPR013780">
    <property type="entry name" value="Glyco_hydro_b"/>
</dbReference>
<dbReference type="Pfam" id="PF01055">
    <property type="entry name" value="Glyco_hydro_31_2nd"/>
    <property type="match status" value="1"/>
</dbReference>
<evidence type="ECO:0000256" key="7">
    <source>
        <dbReference type="ARBA" id="ARBA00014002"/>
    </source>
</evidence>
<dbReference type="EMBL" id="RCNU01000003">
    <property type="protein sequence ID" value="RWQ96847.1"/>
    <property type="molecule type" value="Genomic_DNA"/>
</dbReference>
<dbReference type="PANTHER" id="PTHR22762:SF67">
    <property type="entry name" value="ALPHA_BETA-GLUCOSIDASE AGDC-RELATED"/>
    <property type="match status" value="1"/>
</dbReference>
<feature type="compositionally biased region" description="Pro residues" evidence="18">
    <location>
        <begin position="453"/>
        <end position="469"/>
    </location>
</feature>
<keyword evidence="14" id="KW-0961">Cell wall biogenesis/degradation</keyword>
<dbReference type="PANTHER" id="PTHR22762">
    <property type="entry name" value="ALPHA-GLUCOSIDASE"/>
    <property type="match status" value="1"/>
</dbReference>
<dbReference type="GO" id="GO:0005576">
    <property type="term" value="C:extracellular region"/>
    <property type="evidence" value="ECO:0007669"/>
    <property type="project" value="UniProtKB-SubCell"/>
</dbReference>
<dbReference type="GO" id="GO:0000272">
    <property type="term" value="P:polysaccharide catabolic process"/>
    <property type="evidence" value="ECO:0007669"/>
    <property type="project" value="UniProtKB-KW"/>
</dbReference>
<keyword evidence="13 17" id="KW-0326">Glycosidase</keyword>
<dbReference type="Gene3D" id="3.20.20.80">
    <property type="entry name" value="Glycosidases"/>
    <property type="match status" value="1"/>
</dbReference>
<feature type="region of interest" description="Disordered" evidence="18">
    <location>
        <begin position="447"/>
        <end position="490"/>
    </location>
</feature>
<dbReference type="Gene3D" id="2.60.40.1180">
    <property type="entry name" value="Golgi alpha-mannosidase II"/>
    <property type="match status" value="2"/>
</dbReference>
<dbReference type="CDD" id="cd14752">
    <property type="entry name" value="GH31_N"/>
    <property type="match status" value="1"/>
</dbReference>
<evidence type="ECO:0000256" key="10">
    <source>
        <dbReference type="ARBA" id="ARBA00022801"/>
    </source>
</evidence>
<evidence type="ECO:0000259" key="20">
    <source>
        <dbReference type="Pfam" id="PF01055"/>
    </source>
</evidence>
<evidence type="ECO:0000313" key="23">
    <source>
        <dbReference type="EMBL" id="RWQ96847.1"/>
    </source>
</evidence>
<evidence type="ECO:0000256" key="3">
    <source>
        <dbReference type="ARBA" id="ARBA00004613"/>
    </source>
</evidence>
<dbReference type="EC" id="3.2.1.21" evidence="6"/>
<evidence type="ECO:0000256" key="5">
    <source>
        <dbReference type="ARBA" id="ARBA00012741"/>
    </source>
</evidence>
<keyword evidence="12" id="KW-0119">Carbohydrate metabolism</keyword>
<evidence type="ECO:0000256" key="16">
    <source>
        <dbReference type="ARBA" id="ARBA00025512"/>
    </source>
</evidence>
<dbReference type="GO" id="GO:0071555">
    <property type="term" value="P:cell wall organization"/>
    <property type="evidence" value="ECO:0007669"/>
    <property type="project" value="UniProtKB-KW"/>
</dbReference>
<dbReference type="STRING" id="264951.A0A443HYC6"/>
<dbReference type="InterPro" id="IPR011013">
    <property type="entry name" value="Gal_mutarotase_sf_dom"/>
</dbReference>
<comment type="function">
    <text evidence="16">Glucosidase involved in the degradation of cellulosic biomass. Has both alpha- and beta-glucosidase activity.</text>
</comment>
<dbReference type="SUPFAM" id="SSF51445">
    <property type="entry name" value="(Trans)glycosidases"/>
    <property type="match status" value="1"/>
</dbReference>
<dbReference type="GO" id="GO:0030246">
    <property type="term" value="F:carbohydrate binding"/>
    <property type="evidence" value="ECO:0007669"/>
    <property type="project" value="InterPro"/>
</dbReference>
<dbReference type="GeneID" id="39595423"/>
<gene>
    <name evidence="23" type="ORF">C8Q69DRAFT_207029</name>
</gene>
<dbReference type="Pfam" id="PF13802">
    <property type="entry name" value="Gal_mutarotas_2"/>
    <property type="match status" value="1"/>
</dbReference>
<evidence type="ECO:0000256" key="18">
    <source>
        <dbReference type="SAM" id="MobiDB-lite"/>
    </source>
</evidence>
<dbReference type="InterPro" id="IPR025887">
    <property type="entry name" value="Glyco_hydro_31_N_dom"/>
</dbReference>
<comment type="caution">
    <text evidence="23">The sequence shown here is derived from an EMBL/GenBank/DDBJ whole genome shotgun (WGS) entry which is preliminary data.</text>
</comment>
<evidence type="ECO:0000256" key="12">
    <source>
        <dbReference type="ARBA" id="ARBA00023277"/>
    </source>
</evidence>
<evidence type="ECO:0000256" key="15">
    <source>
        <dbReference type="ARBA" id="ARBA00023326"/>
    </source>
</evidence>
<dbReference type="RefSeq" id="XP_028486492.1">
    <property type="nucleotide sequence ID" value="XM_028626146.1"/>
</dbReference>
<feature type="signal peptide" evidence="19">
    <location>
        <begin position="1"/>
        <end position="18"/>
    </location>
</feature>
<comment type="catalytic activity">
    <reaction evidence="2">
        <text>Hydrolysis of terminal, non-reducing (1-&gt;4)-linked alpha-D-glucose residues with release of alpha-D-glucose.</text>
        <dbReference type="EC" id="3.2.1.20"/>
    </reaction>
</comment>
<evidence type="ECO:0000256" key="14">
    <source>
        <dbReference type="ARBA" id="ARBA00023316"/>
    </source>
</evidence>
<reference evidence="23 24" key="1">
    <citation type="journal article" date="2018" name="Front. Microbiol.">
        <title>Genomic and genetic insights into a cosmopolitan fungus, Paecilomyces variotii (Eurotiales).</title>
        <authorList>
            <person name="Urquhart A.S."/>
            <person name="Mondo S.J."/>
            <person name="Makela M.R."/>
            <person name="Hane J.K."/>
            <person name="Wiebenga A."/>
            <person name="He G."/>
            <person name="Mihaltcheva S."/>
            <person name="Pangilinan J."/>
            <person name="Lipzen A."/>
            <person name="Barry K."/>
            <person name="de Vries R.P."/>
            <person name="Grigoriev I.V."/>
            <person name="Idnurm A."/>
        </authorList>
    </citation>
    <scope>NUCLEOTIDE SEQUENCE [LARGE SCALE GENOMIC DNA]</scope>
    <source>
        <strain evidence="23 24">CBS 101075</strain>
    </source>
</reference>
<evidence type="ECO:0000256" key="9">
    <source>
        <dbReference type="ARBA" id="ARBA00022729"/>
    </source>
</evidence>
<evidence type="ECO:0000256" key="1">
    <source>
        <dbReference type="ARBA" id="ARBA00000448"/>
    </source>
</evidence>
<evidence type="ECO:0000256" key="6">
    <source>
        <dbReference type="ARBA" id="ARBA00012744"/>
    </source>
</evidence>
<evidence type="ECO:0000313" key="24">
    <source>
        <dbReference type="Proteomes" id="UP000283841"/>
    </source>
</evidence>
<evidence type="ECO:0000259" key="22">
    <source>
        <dbReference type="Pfam" id="PF21365"/>
    </source>
</evidence>
<dbReference type="InterPro" id="IPR048395">
    <property type="entry name" value="Glyco_hydro_31_C"/>
</dbReference>
<evidence type="ECO:0000256" key="17">
    <source>
        <dbReference type="RuleBase" id="RU361185"/>
    </source>
</evidence>
<accession>A0A443HYC6</accession>
<evidence type="ECO:0000256" key="13">
    <source>
        <dbReference type="ARBA" id="ARBA00023295"/>
    </source>
</evidence>
<organism evidence="23 24">
    <name type="scientific">Byssochlamys spectabilis</name>
    <name type="common">Paecilomyces variotii</name>
    <dbReference type="NCBI Taxonomy" id="264951"/>
    <lineage>
        <taxon>Eukaryota</taxon>
        <taxon>Fungi</taxon>
        <taxon>Dikarya</taxon>
        <taxon>Ascomycota</taxon>
        <taxon>Pezizomycotina</taxon>
        <taxon>Eurotiomycetes</taxon>
        <taxon>Eurotiomycetidae</taxon>
        <taxon>Eurotiales</taxon>
        <taxon>Thermoascaceae</taxon>
        <taxon>Paecilomyces</taxon>
    </lineage>
</organism>
<comment type="catalytic activity">
    <reaction evidence="1">
        <text>Hydrolysis of terminal, non-reducing beta-D-glucosyl residues with release of beta-D-glucose.</text>
        <dbReference type="EC" id="3.2.1.21"/>
    </reaction>
</comment>
<dbReference type="AlphaFoldDB" id="A0A443HYC6"/>
<keyword evidence="9 19" id="KW-0732">Signal</keyword>
<dbReference type="SUPFAM" id="SSF51011">
    <property type="entry name" value="Glycosyl hydrolase domain"/>
    <property type="match status" value="1"/>
</dbReference>
<dbReference type="SUPFAM" id="SSF74650">
    <property type="entry name" value="Galactose mutarotase-like"/>
    <property type="match status" value="1"/>
</dbReference>
<protein>
    <recommendedName>
        <fullName evidence="7">Probable alpha/beta-glucosidase agdC</fullName>
        <ecNumber evidence="5">3.2.1.20</ecNumber>
        <ecNumber evidence="6">3.2.1.21</ecNumber>
    </recommendedName>
</protein>
<keyword evidence="10 17" id="KW-0378">Hydrolase</keyword>
<keyword evidence="8" id="KW-0964">Secreted</keyword>
<dbReference type="GO" id="GO:0008422">
    <property type="term" value="F:beta-glucosidase activity"/>
    <property type="evidence" value="ECO:0007669"/>
    <property type="project" value="UniProtKB-EC"/>
</dbReference>
<dbReference type="GO" id="GO:0004558">
    <property type="term" value="F:alpha-1,4-glucosidase activity"/>
    <property type="evidence" value="ECO:0007669"/>
    <property type="project" value="UniProtKB-EC"/>
</dbReference>
<comment type="subcellular location">
    <subcellularLocation>
        <location evidence="3">Secreted</location>
    </subcellularLocation>
</comment>
<dbReference type="Proteomes" id="UP000283841">
    <property type="component" value="Unassembled WGS sequence"/>
</dbReference>
<name>A0A443HYC6_BYSSP</name>
<evidence type="ECO:0000259" key="21">
    <source>
        <dbReference type="Pfam" id="PF13802"/>
    </source>
</evidence>
<dbReference type="Gene3D" id="2.60.40.1760">
    <property type="entry name" value="glycosyl hydrolase (family 31)"/>
    <property type="match status" value="1"/>
</dbReference>
<dbReference type="Pfam" id="PF21365">
    <property type="entry name" value="Glyco_hydro_31_3rd"/>
    <property type="match status" value="1"/>
</dbReference>
<feature type="domain" description="Glycosyl hydrolase family 31 C-terminal" evidence="22">
    <location>
        <begin position="685"/>
        <end position="773"/>
    </location>
</feature>
<keyword evidence="24" id="KW-1185">Reference proteome</keyword>
<dbReference type="InterPro" id="IPR017853">
    <property type="entry name" value="GH"/>
</dbReference>
<dbReference type="CDD" id="cd06602">
    <property type="entry name" value="GH31_MGAM_SI_GAA"/>
    <property type="match status" value="1"/>
</dbReference>
<feature type="chain" id="PRO_5019168741" description="Probable alpha/beta-glucosidase agdC" evidence="19">
    <location>
        <begin position="19"/>
        <end position="897"/>
    </location>
</feature>
<dbReference type="VEuPathDB" id="FungiDB:C8Q69DRAFT_207029"/>
<keyword evidence="11" id="KW-0325">Glycoprotein</keyword>
<feature type="domain" description="Glycoside hydrolase family 31 TIM barrel" evidence="20">
    <location>
        <begin position="270"/>
        <end position="677"/>
    </location>
</feature>
<sequence length="897" mass="100236">MRGIAFLLPFLSWAAALAVNRTSLPLEQCPGYKASNVKDSGNTLTVDLKLAGKPCNTYGIDIKDLKLKVEYQTDTRLHVLIYDANEEVYQVPPSVLPRPEFTSGPASKTSTLKFNFKESPFSFSIERKDTKEVLFDTSGSNLVFQSQYLNLRTSLPEDPNLYGLGEHSDSLHLETTNYTRTLWSHDAYGIPAHTNLYGNHPIYIDHRGKAGTHGVFFLNSNGMDIKINKTNDGEQYLEYNTLGGIFDFYFLAGPTPKEVSTQYAGVVGVPAMQSYWTFGFHQCRYGYRDVFEVAEVVYNYSKASIPLETMWTDIDYMDGRAVFTLDPQRFPIEKMRELVDYLHQHQQHYIVMVDPAVKYGGNDAFDRGQQQGAFLKYADGSLYQGVVWPGATVFPDWFHENTPSWWNGEFNTFFDPETGVDIDGLWIDMNEASNFCPWPCSDPQAYAEENDYPPAPPPVRASNPRPLPGFPSDFQPSASEKSKKRALSGAGQKLGLSGRNLISPPYTIHNAAGSISNLTIRTDLIHAGGYADYDTHNLYGTMMSSASRNAMQQRRPTVRPLIITRSTFAGAGAHVGHWLGDNVSNWDKYRISIAEQLSFSAIFQIPMVGSDVCGYAGATNEELCARWATLGAFSPFYRNHNELGNPPQEFYQWPSVAEAARKVIDIRYRLLDYLYTAFHRQATTGEPFLQPMFYLYPEDPNTFAIDLQFFYGDAILVSPVTEEGSTSVEAYFPDDIFYDWYTGAPFRGHGTNVTVTDIDITTIPLHIRGGTIIPVRSSGANTTTELRTKCFNLIIAPGLDGTATGSLYMDDGDSLHQPATLEVVFEYSHGIFQMDGIFSYVPGVQIESVTLLGQESEPQASRSGQAHGIEYHYDAEAKSVTVKTKMDLTKPGRISFV</sequence>
<dbReference type="InterPro" id="IPR030458">
    <property type="entry name" value="Glyco_hydro_31_AS"/>
</dbReference>
<feature type="domain" description="Glycoside hydrolase family 31 N-terminal" evidence="21">
    <location>
        <begin position="99"/>
        <end position="222"/>
    </location>
</feature>
<dbReference type="PROSITE" id="PS00129">
    <property type="entry name" value="GLYCOSYL_HYDROL_F31_1"/>
    <property type="match status" value="1"/>
</dbReference>
<proteinExistence type="inferred from homology"/>